<reference evidence="3" key="1">
    <citation type="journal article" date="2005" name="Nature">
        <title>The map-based sequence of the rice genome.</title>
        <authorList>
            <consortium name="International rice genome sequencing project (IRGSP)"/>
            <person name="Matsumoto T."/>
            <person name="Wu J."/>
            <person name="Kanamori H."/>
            <person name="Katayose Y."/>
            <person name="Fujisawa M."/>
            <person name="Namiki N."/>
            <person name="Mizuno H."/>
            <person name="Yamamoto K."/>
            <person name="Antonio B.A."/>
            <person name="Baba T."/>
            <person name="Sakata K."/>
            <person name="Nagamura Y."/>
            <person name="Aoki H."/>
            <person name="Arikawa K."/>
            <person name="Arita K."/>
            <person name="Bito T."/>
            <person name="Chiden Y."/>
            <person name="Fujitsuka N."/>
            <person name="Fukunaka R."/>
            <person name="Hamada M."/>
            <person name="Harada C."/>
            <person name="Hayashi A."/>
            <person name="Hijishita S."/>
            <person name="Honda M."/>
            <person name="Hosokawa S."/>
            <person name="Ichikawa Y."/>
            <person name="Idonuma A."/>
            <person name="Iijima M."/>
            <person name="Ikeda M."/>
            <person name="Ikeno M."/>
            <person name="Ito K."/>
            <person name="Ito S."/>
            <person name="Ito T."/>
            <person name="Ito Y."/>
            <person name="Ito Y."/>
            <person name="Iwabuchi A."/>
            <person name="Kamiya K."/>
            <person name="Karasawa W."/>
            <person name="Kurita K."/>
            <person name="Katagiri S."/>
            <person name="Kikuta A."/>
            <person name="Kobayashi H."/>
            <person name="Kobayashi N."/>
            <person name="Machita K."/>
            <person name="Maehara T."/>
            <person name="Masukawa M."/>
            <person name="Mizubayashi T."/>
            <person name="Mukai Y."/>
            <person name="Nagasaki H."/>
            <person name="Nagata Y."/>
            <person name="Naito S."/>
            <person name="Nakashima M."/>
            <person name="Nakama Y."/>
            <person name="Nakamichi Y."/>
            <person name="Nakamura M."/>
            <person name="Meguro A."/>
            <person name="Negishi M."/>
            <person name="Ohta I."/>
            <person name="Ohta T."/>
            <person name="Okamoto M."/>
            <person name="Ono N."/>
            <person name="Saji S."/>
            <person name="Sakaguchi M."/>
            <person name="Sakai K."/>
            <person name="Shibata M."/>
            <person name="Shimokawa T."/>
            <person name="Song J."/>
            <person name="Takazaki Y."/>
            <person name="Terasawa K."/>
            <person name="Tsugane M."/>
            <person name="Tsuji K."/>
            <person name="Ueda S."/>
            <person name="Waki K."/>
            <person name="Yamagata H."/>
            <person name="Yamamoto M."/>
            <person name="Yamamoto S."/>
            <person name="Yamane H."/>
            <person name="Yoshiki S."/>
            <person name="Yoshihara R."/>
            <person name="Yukawa K."/>
            <person name="Zhong H."/>
            <person name="Yano M."/>
            <person name="Yuan Q."/>
            <person name="Ouyang S."/>
            <person name="Liu J."/>
            <person name="Jones K.M."/>
            <person name="Gansberger K."/>
            <person name="Moffat K."/>
            <person name="Hill J."/>
            <person name="Bera J."/>
            <person name="Fadrosh D."/>
            <person name="Jin S."/>
            <person name="Johri S."/>
            <person name="Kim M."/>
            <person name="Overton L."/>
            <person name="Reardon M."/>
            <person name="Tsitrin T."/>
            <person name="Vuong H."/>
            <person name="Weaver B."/>
            <person name="Ciecko A."/>
            <person name="Tallon L."/>
            <person name="Jackson J."/>
            <person name="Pai G."/>
            <person name="Aken S.V."/>
            <person name="Utterback T."/>
            <person name="Reidmuller S."/>
            <person name="Feldblyum T."/>
            <person name="Hsiao J."/>
            <person name="Zismann V."/>
            <person name="Iobst S."/>
            <person name="de Vazeille A.R."/>
            <person name="Buell C.R."/>
            <person name="Ying K."/>
            <person name="Li Y."/>
            <person name="Lu T."/>
            <person name="Huang Y."/>
            <person name="Zhao Q."/>
            <person name="Feng Q."/>
            <person name="Zhang L."/>
            <person name="Zhu J."/>
            <person name="Weng Q."/>
            <person name="Mu J."/>
            <person name="Lu Y."/>
            <person name="Fan D."/>
            <person name="Liu Y."/>
            <person name="Guan J."/>
            <person name="Zhang Y."/>
            <person name="Yu S."/>
            <person name="Liu X."/>
            <person name="Zhang Y."/>
            <person name="Hong G."/>
            <person name="Han B."/>
            <person name="Choisne N."/>
            <person name="Demange N."/>
            <person name="Orjeda G."/>
            <person name="Samain S."/>
            <person name="Cattolico L."/>
            <person name="Pelletier E."/>
            <person name="Couloux A."/>
            <person name="Segurens B."/>
            <person name="Wincker P."/>
            <person name="D'Hont A."/>
            <person name="Scarpelli C."/>
            <person name="Weissenbach J."/>
            <person name="Salanoubat M."/>
            <person name="Quetier F."/>
            <person name="Yu Y."/>
            <person name="Kim H.R."/>
            <person name="Rambo T."/>
            <person name="Currie J."/>
            <person name="Collura K."/>
            <person name="Luo M."/>
            <person name="Yang T."/>
            <person name="Ammiraju J.S.S."/>
            <person name="Engler F."/>
            <person name="Soderlund C."/>
            <person name="Wing R.A."/>
            <person name="Palmer L.E."/>
            <person name="de la Bastide M."/>
            <person name="Spiegel L."/>
            <person name="Nascimento L."/>
            <person name="Zutavern T."/>
            <person name="O'Shaughnessy A."/>
            <person name="Dike S."/>
            <person name="Dedhia N."/>
            <person name="Preston R."/>
            <person name="Balija V."/>
            <person name="McCombie W.R."/>
            <person name="Chow T."/>
            <person name="Chen H."/>
            <person name="Chung M."/>
            <person name="Chen C."/>
            <person name="Shaw J."/>
            <person name="Wu H."/>
            <person name="Hsiao K."/>
            <person name="Chao Y."/>
            <person name="Chu M."/>
            <person name="Cheng C."/>
            <person name="Hour A."/>
            <person name="Lee P."/>
            <person name="Lin S."/>
            <person name="Lin Y."/>
            <person name="Liou J."/>
            <person name="Liu S."/>
            <person name="Hsing Y."/>
            <person name="Raghuvanshi S."/>
            <person name="Mohanty A."/>
            <person name="Bharti A.K."/>
            <person name="Gaur A."/>
            <person name="Gupta V."/>
            <person name="Kumar D."/>
            <person name="Ravi V."/>
            <person name="Vij S."/>
            <person name="Kapur A."/>
            <person name="Khurana P."/>
            <person name="Khurana P."/>
            <person name="Khurana J.P."/>
            <person name="Tyagi A.K."/>
            <person name="Gaikwad K."/>
            <person name="Singh A."/>
            <person name="Dalal V."/>
            <person name="Srivastava S."/>
            <person name="Dixit A."/>
            <person name="Pal A.K."/>
            <person name="Ghazi I.A."/>
            <person name="Yadav M."/>
            <person name="Pandit A."/>
            <person name="Bhargava A."/>
            <person name="Sureshbabu K."/>
            <person name="Batra K."/>
            <person name="Sharma T.R."/>
            <person name="Mohapatra T."/>
            <person name="Singh N.K."/>
            <person name="Messing J."/>
            <person name="Nelson A.B."/>
            <person name="Fuks G."/>
            <person name="Kavchok S."/>
            <person name="Keizer G."/>
            <person name="Linton E."/>
            <person name="Llaca V."/>
            <person name="Song R."/>
            <person name="Tanyolac B."/>
            <person name="Young S."/>
            <person name="Ho-Il K."/>
            <person name="Hahn J.H."/>
            <person name="Sangsakoo G."/>
            <person name="Vanavichit A."/>
            <person name="de Mattos Luiz.A.T."/>
            <person name="Zimmer P.D."/>
            <person name="Malone G."/>
            <person name="Dellagostin O."/>
            <person name="de Oliveira A.C."/>
            <person name="Bevan M."/>
            <person name="Bancroft I."/>
            <person name="Minx P."/>
            <person name="Cordum H."/>
            <person name="Wilson R."/>
            <person name="Cheng Z."/>
            <person name="Jin W."/>
            <person name="Jiang J."/>
            <person name="Leong S.A."/>
            <person name="Iwama H."/>
            <person name="Gojobori T."/>
            <person name="Itoh T."/>
            <person name="Niimura Y."/>
            <person name="Fujii Y."/>
            <person name="Habara T."/>
            <person name="Sakai H."/>
            <person name="Sato Y."/>
            <person name="Wilson G."/>
            <person name="Kumar K."/>
            <person name="McCouch S."/>
            <person name="Juretic N."/>
            <person name="Hoen D."/>
            <person name="Wright S."/>
            <person name="Bruskiewich R."/>
            <person name="Bureau T."/>
            <person name="Miyao A."/>
            <person name="Hirochika H."/>
            <person name="Nishikawa T."/>
            <person name="Kadowaki K."/>
            <person name="Sugiura M."/>
            <person name="Burr B."/>
            <person name="Sasaki T."/>
        </authorList>
    </citation>
    <scope>NUCLEOTIDE SEQUENCE [LARGE SCALE GENOMIC DNA]</scope>
    <source>
        <strain evidence="3">cv. Nipponbare</strain>
    </source>
</reference>
<proteinExistence type="predicted"/>
<feature type="compositionally biased region" description="Basic and acidic residues" evidence="1">
    <location>
        <begin position="192"/>
        <end position="213"/>
    </location>
</feature>
<evidence type="ECO:0000313" key="2">
    <source>
        <dbReference type="EMBL" id="BAD03892.1"/>
    </source>
</evidence>
<evidence type="ECO:0000313" key="3">
    <source>
        <dbReference type="Proteomes" id="UP000000763"/>
    </source>
</evidence>
<organism evidence="2 3">
    <name type="scientific">Oryza sativa subsp. japonica</name>
    <name type="common">Rice</name>
    <dbReference type="NCBI Taxonomy" id="39947"/>
    <lineage>
        <taxon>Eukaryota</taxon>
        <taxon>Viridiplantae</taxon>
        <taxon>Streptophyta</taxon>
        <taxon>Embryophyta</taxon>
        <taxon>Tracheophyta</taxon>
        <taxon>Spermatophyta</taxon>
        <taxon>Magnoliopsida</taxon>
        <taxon>Liliopsida</taxon>
        <taxon>Poales</taxon>
        <taxon>Poaceae</taxon>
        <taxon>BOP clade</taxon>
        <taxon>Oryzoideae</taxon>
        <taxon>Oryzeae</taxon>
        <taxon>Oryzinae</taxon>
        <taxon>Oryza</taxon>
        <taxon>Oryza sativa</taxon>
    </lineage>
</organism>
<feature type="compositionally biased region" description="Low complexity" evidence="1">
    <location>
        <begin position="122"/>
        <end position="132"/>
    </location>
</feature>
<dbReference type="Proteomes" id="UP000000763">
    <property type="component" value="Chromosome 8"/>
</dbReference>
<feature type="compositionally biased region" description="Basic and acidic residues" evidence="1">
    <location>
        <begin position="164"/>
        <end position="182"/>
    </location>
</feature>
<feature type="region of interest" description="Disordered" evidence="1">
    <location>
        <begin position="1"/>
        <end position="222"/>
    </location>
</feature>
<dbReference type="AlphaFoldDB" id="Q6YUD5"/>
<protein>
    <submittedName>
        <fullName evidence="2">Pr1-like protein</fullName>
    </submittedName>
</protein>
<evidence type="ECO:0000256" key="1">
    <source>
        <dbReference type="SAM" id="MobiDB-lite"/>
    </source>
</evidence>
<feature type="compositionally biased region" description="Basic and acidic residues" evidence="1">
    <location>
        <begin position="81"/>
        <end position="91"/>
    </location>
</feature>
<sequence length="222" mass="23389">MNRVSTRFIASAEGEGRADRVHGSGSHAAASRSTVDQVHPGSHRPAPWAPHVSRTRGRGWLTAGPHAAATWHARGRPCWRGRREAARPRPDGRRRRPPARRSGGREREGKGERRRRSTAHPGATAATGEAAGAEGGGGAARVDGDDGALAVGDRNGEVDEVGEDTAKSKEAALRWEAVRGDDSGGPELGGDGGDRERRRELESGEEEGQREAETDGGGAGRV</sequence>
<name>Q6YUD5_ORYSJ</name>
<reference evidence="3" key="2">
    <citation type="journal article" date="2008" name="Nucleic Acids Res.">
        <title>The rice annotation project database (RAP-DB): 2008 update.</title>
        <authorList>
            <consortium name="The rice annotation project (RAP)"/>
        </authorList>
    </citation>
    <scope>GENOME REANNOTATION</scope>
    <source>
        <strain evidence="3">cv. Nipponbare</strain>
    </source>
</reference>
<accession>Q6YUD5</accession>
<dbReference type="EMBL" id="AP005870">
    <property type="protein sequence ID" value="BAD03892.1"/>
    <property type="molecule type" value="Genomic_DNA"/>
</dbReference>
<gene>
    <name evidence="2" type="primary">B1049E04.31</name>
</gene>